<name>A0A915IBW3_ROMCU</name>
<dbReference type="Proteomes" id="UP000887565">
    <property type="component" value="Unplaced"/>
</dbReference>
<evidence type="ECO:0000313" key="1">
    <source>
        <dbReference type="Proteomes" id="UP000887565"/>
    </source>
</evidence>
<dbReference type="AlphaFoldDB" id="A0A915IBW3"/>
<proteinExistence type="predicted"/>
<accession>A0A915IBW3</accession>
<reference evidence="2" key="1">
    <citation type="submission" date="2022-11" db="UniProtKB">
        <authorList>
            <consortium name="WormBaseParasite"/>
        </authorList>
    </citation>
    <scope>IDENTIFICATION</scope>
</reference>
<sequence length="152" mass="17040">MLYDEVEKNLKTAAESHKQYCDRKTKERKYDLNNLVLLVNSRKSTKIDKDFIGPFVVVANSEFSKNVIAINSLDCPGKSQKVSLSRIKPYMPHTVLAILESEDSGPSKQRSNLTNLILTGESEATTWQASTSLVSSLVNPPVMYKKAFNNQD</sequence>
<protein>
    <submittedName>
        <fullName evidence="2">Uncharacterized protein</fullName>
    </submittedName>
</protein>
<organism evidence="1 2">
    <name type="scientific">Romanomermis culicivorax</name>
    <name type="common">Nematode worm</name>
    <dbReference type="NCBI Taxonomy" id="13658"/>
    <lineage>
        <taxon>Eukaryota</taxon>
        <taxon>Metazoa</taxon>
        <taxon>Ecdysozoa</taxon>
        <taxon>Nematoda</taxon>
        <taxon>Enoplea</taxon>
        <taxon>Dorylaimia</taxon>
        <taxon>Mermithida</taxon>
        <taxon>Mermithoidea</taxon>
        <taxon>Mermithidae</taxon>
        <taxon>Romanomermis</taxon>
    </lineage>
</organism>
<keyword evidence="1" id="KW-1185">Reference proteome</keyword>
<dbReference type="WBParaSite" id="nRc.2.0.1.t11273-RA">
    <property type="protein sequence ID" value="nRc.2.0.1.t11273-RA"/>
    <property type="gene ID" value="nRc.2.0.1.g11273"/>
</dbReference>
<evidence type="ECO:0000313" key="2">
    <source>
        <dbReference type="WBParaSite" id="nRc.2.0.1.t11273-RA"/>
    </source>
</evidence>